<protein>
    <submittedName>
        <fullName evidence="2">Uncharacterized protein</fullName>
    </submittedName>
</protein>
<feature type="compositionally biased region" description="Polar residues" evidence="1">
    <location>
        <begin position="209"/>
        <end position="231"/>
    </location>
</feature>
<proteinExistence type="predicted"/>
<accession>A0A0D2HA06</accession>
<reference evidence="2" key="1">
    <citation type="submission" date="2015-01" db="EMBL/GenBank/DDBJ databases">
        <title>The Genome Sequence of Cladophialophora bantiana CBS 173.52.</title>
        <authorList>
            <consortium name="The Broad Institute Genomics Platform"/>
            <person name="Cuomo C."/>
            <person name="de Hoog S."/>
            <person name="Gorbushina A."/>
            <person name="Stielow B."/>
            <person name="Teixiera M."/>
            <person name="Abouelleil A."/>
            <person name="Chapman S.B."/>
            <person name="Priest M."/>
            <person name="Young S.K."/>
            <person name="Wortman J."/>
            <person name="Nusbaum C."/>
            <person name="Birren B."/>
        </authorList>
    </citation>
    <scope>NUCLEOTIDE SEQUENCE [LARGE SCALE GENOMIC DNA]</scope>
    <source>
        <strain evidence="2">CBS 173.52</strain>
    </source>
</reference>
<feature type="compositionally biased region" description="Basic residues" evidence="1">
    <location>
        <begin position="246"/>
        <end position="255"/>
    </location>
</feature>
<sequence>MFNENFSFGSSPHPNSLTFNIEECTSTEISPFTSRCSSPHSSQAPAARRDSRFDAYRSTPRHPSITALTAQLQSQALTDTEMRSPSPPPSDMASPSDTTTLDDEGYCEGPDTPATTVSDLSYDSNEIDPTLWDLSMLDTMVATSSPRPSLSLEAQALSSYTMRRRQRQALVRLQCLATRTPDLAMLIEECHPSSLPLETAILKAYNSSKGRSDSSCSISGLGQGGNVTSSGRIEKERSGSVAAVRKSPRMRKRTS</sequence>
<evidence type="ECO:0000313" key="2">
    <source>
        <dbReference type="EMBL" id="KIW90048.1"/>
    </source>
</evidence>
<organism evidence="2 3">
    <name type="scientific">Cladophialophora bantiana (strain ATCC 10958 / CBS 173.52 / CDC B-1940 / NIH 8579)</name>
    <name type="common">Xylohypha bantiana</name>
    <dbReference type="NCBI Taxonomy" id="1442370"/>
    <lineage>
        <taxon>Eukaryota</taxon>
        <taxon>Fungi</taxon>
        <taxon>Dikarya</taxon>
        <taxon>Ascomycota</taxon>
        <taxon>Pezizomycotina</taxon>
        <taxon>Eurotiomycetes</taxon>
        <taxon>Chaetothyriomycetidae</taxon>
        <taxon>Chaetothyriales</taxon>
        <taxon>Herpotrichiellaceae</taxon>
        <taxon>Cladophialophora</taxon>
    </lineage>
</organism>
<dbReference type="EMBL" id="KN846994">
    <property type="protein sequence ID" value="KIW90048.1"/>
    <property type="molecule type" value="Genomic_DNA"/>
</dbReference>
<dbReference type="RefSeq" id="XP_016616717.1">
    <property type="nucleotide sequence ID" value="XM_016767201.1"/>
</dbReference>
<keyword evidence="3" id="KW-1185">Reference proteome</keyword>
<dbReference type="HOGENOM" id="CLU_104272_0_0_1"/>
<dbReference type="GeneID" id="27702407"/>
<feature type="compositionally biased region" description="Polar residues" evidence="1">
    <location>
        <begin position="30"/>
        <end position="44"/>
    </location>
</feature>
<dbReference type="VEuPathDB" id="FungiDB:Z519_09479"/>
<feature type="region of interest" description="Disordered" evidence="1">
    <location>
        <begin position="30"/>
        <end position="122"/>
    </location>
</feature>
<dbReference type="OrthoDB" id="4159634at2759"/>
<feature type="region of interest" description="Disordered" evidence="1">
    <location>
        <begin position="209"/>
        <end position="255"/>
    </location>
</feature>
<dbReference type="AlphaFoldDB" id="A0A0D2HA06"/>
<gene>
    <name evidence="2" type="ORF">Z519_09479</name>
</gene>
<evidence type="ECO:0000256" key="1">
    <source>
        <dbReference type="SAM" id="MobiDB-lite"/>
    </source>
</evidence>
<dbReference type="Proteomes" id="UP000053789">
    <property type="component" value="Unassembled WGS sequence"/>
</dbReference>
<name>A0A0D2HA06_CLAB1</name>
<feature type="compositionally biased region" description="Polar residues" evidence="1">
    <location>
        <begin position="113"/>
        <end position="122"/>
    </location>
</feature>
<feature type="compositionally biased region" description="Polar residues" evidence="1">
    <location>
        <begin position="66"/>
        <end position="78"/>
    </location>
</feature>
<evidence type="ECO:0000313" key="3">
    <source>
        <dbReference type="Proteomes" id="UP000053789"/>
    </source>
</evidence>